<protein>
    <recommendedName>
        <fullName evidence="3">ABC transporter domain-containing protein</fullName>
    </recommendedName>
</protein>
<organism evidence="4 5">
    <name type="scientific">Megalurothrips usitatus</name>
    <name type="common">bean blossom thrips</name>
    <dbReference type="NCBI Taxonomy" id="439358"/>
    <lineage>
        <taxon>Eukaryota</taxon>
        <taxon>Metazoa</taxon>
        <taxon>Ecdysozoa</taxon>
        <taxon>Arthropoda</taxon>
        <taxon>Hexapoda</taxon>
        <taxon>Insecta</taxon>
        <taxon>Pterygota</taxon>
        <taxon>Neoptera</taxon>
        <taxon>Paraneoptera</taxon>
        <taxon>Thysanoptera</taxon>
        <taxon>Terebrantia</taxon>
        <taxon>Thripoidea</taxon>
        <taxon>Thripidae</taxon>
        <taxon>Megalurothrips</taxon>
    </lineage>
</organism>
<name>A0AAV7X033_9NEOP</name>
<dbReference type="GO" id="GO:0016020">
    <property type="term" value="C:membrane"/>
    <property type="evidence" value="ECO:0007669"/>
    <property type="project" value="TreeGrafter"/>
</dbReference>
<reference evidence="4" key="1">
    <citation type="submission" date="2022-12" db="EMBL/GenBank/DDBJ databases">
        <title>Chromosome-level genome assembly of the bean flower thrips Megalurothrips usitatus.</title>
        <authorList>
            <person name="Ma L."/>
            <person name="Liu Q."/>
            <person name="Li H."/>
            <person name="Cai W."/>
        </authorList>
    </citation>
    <scope>NUCLEOTIDE SEQUENCE</scope>
    <source>
        <strain evidence="4">Cailab_2022a</strain>
    </source>
</reference>
<dbReference type="AlphaFoldDB" id="A0AAV7X033"/>
<dbReference type="SUPFAM" id="SSF52540">
    <property type="entry name" value="P-loop containing nucleoside triphosphate hydrolases"/>
    <property type="match status" value="1"/>
</dbReference>
<evidence type="ECO:0000256" key="1">
    <source>
        <dbReference type="ARBA" id="ARBA00022741"/>
    </source>
</evidence>
<keyword evidence="1" id="KW-0547">Nucleotide-binding</keyword>
<evidence type="ECO:0000259" key="3">
    <source>
        <dbReference type="Pfam" id="PF00005"/>
    </source>
</evidence>
<sequence length="144" mass="16140">MRDVQTLETRVADAGANISVGQRQLICLARAVLRGNKILVLDEATANVDPQTDALIQKTIRSNFRHCTVLTVAHRLHTIVDSDRVLVMDGGRAAVRRGRLQNTYGGLLYGWCPNMGMAGKRNAKSRVVQLRDRIFKEHFRAVKF</sequence>
<dbReference type="GO" id="GO:0016887">
    <property type="term" value="F:ATP hydrolysis activity"/>
    <property type="evidence" value="ECO:0007669"/>
    <property type="project" value="InterPro"/>
</dbReference>
<dbReference type="Pfam" id="PF00005">
    <property type="entry name" value="ABC_tran"/>
    <property type="match status" value="1"/>
</dbReference>
<comment type="caution">
    <text evidence="4">The sequence shown here is derived from an EMBL/GenBank/DDBJ whole genome shotgun (WGS) entry which is preliminary data.</text>
</comment>
<dbReference type="InterPro" id="IPR027417">
    <property type="entry name" value="P-loop_NTPase"/>
</dbReference>
<dbReference type="InterPro" id="IPR003439">
    <property type="entry name" value="ABC_transporter-like_ATP-bd"/>
</dbReference>
<dbReference type="EMBL" id="JAPTSV010000016">
    <property type="protein sequence ID" value="KAJ1519249.1"/>
    <property type="molecule type" value="Genomic_DNA"/>
</dbReference>
<gene>
    <name evidence="4" type="ORF">ONE63_004552</name>
</gene>
<accession>A0AAV7X033</accession>
<dbReference type="Proteomes" id="UP001075354">
    <property type="component" value="Chromosome 16"/>
</dbReference>
<proteinExistence type="predicted"/>
<evidence type="ECO:0000313" key="5">
    <source>
        <dbReference type="Proteomes" id="UP001075354"/>
    </source>
</evidence>
<evidence type="ECO:0000256" key="2">
    <source>
        <dbReference type="ARBA" id="ARBA00022840"/>
    </source>
</evidence>
<evidence type="ECO:0000313" key="4">
    <source>
        <dbReference type="EMBL" id="KAJ1519249.1"/>
    </source>
</evidence>
<dbReference type="GO" id="GO:0005524">
    <property type="term" value="F:ATP binding"/>
    <property type="evidence" value="ECO:0007669"/>
    <property type="project" value="UniProtKB-KW"/>
</dbReference>
<feature type="domain" description="ABC transporter" evidence="3">
    <location>
        <begin position="6"/>
        <end position="46"/>
    </location>
</feature>
<dbReference type="Gene3D" id="3.40.50.300">
    <property type="entry name" value="P-loop containing nucleotide triphosphate hydrolases"/>
    <property type="match status" value="1"/>
</dbReference>
<dbReference type="PANTHER" id="PTHR24223">
    <property type="entry name" value="ATP-BINDING CASSETTE SUB-FAMILY C"/>
    <property type="match status" value="1"/>
</dbReference>
<dbReference type="InterPro" id="IPR050173">
    <property type="entry name" value="ABC_transporter_C-like"/>
</dbReference>
<keyword evidence="5" id="KW-1185">Reference proteome</keyword>
<dbReference type="GO" id="GO:0042626">
    <property type="term" value="F:ATPase-coupled transmembrane transporter activity"/>
    <property type="evidence" value="ECO:0007669"/>
    <property type="project" value="TreeGrafter"/>
</dbReference>
<keyword evidence="2" id="KW-0067">ATP-binding</keyword>